<dbReference type="PANTHER" id="PTHR43537">
    <property type="entry name" value="TRANSCRIPTIONAL REGULATOR, GNTR FAMILY"/>
    <property type="match status" value="1"/>
</dbReference>
<keyword evidence="2" id="KW-0238">DNA-binding</keyword>
<dbReference type="EMBL" id="CP016757">
    <property type="protein sequence ID" value="ANZ44470.1"/>
    <property type="molecule type" value="Genomic_DNA"/>
</dbReference>
<dbReference type="Pfam" id="PF00392">
    <property type="entry name" value="GntR"/>
    <property type="match status" value="1"/>
</dbReference>
<dbReference type="Proteomes" id="UP000093044">
    <property type="component" value="Chromosome"/>
</dbReference>
<dbReference type="Pfam" id="PF07729">
    <property type="entry name" value="FCD"/>
    <property type="match status" value="1"/>
</dbReference>
<evidence type="ECO:0000313" key="6">
    <source>
        <dbReference type="Proteomes" id="UP000093044"/>
    </source>
</evidence>
<keyword evidence="6" id="KW-1185">Reference proteome</keyword>
<evidence type="ECO:0000256" key="1">
    <source>
        <dbReference type="ARBA" id="ARBA00023015"/>
    </source>
</evidence>
<dbReference type="SMART" id="SM00345">
    <property type="entry name" value="HTH_GNTR"/>
    <property type="match status" value="1"/>
</dbReference>
<dbReference type="CDD" id="cd07377">
    <property type="entry name" value="WHTH_GntR"/>
    <property type="match status" value="1"/>
</dbReference>
<dbReference type="SMART" id="SM00895">
    <property type="entry name" value="FCD"/>
    <property type="match status" value="1"/>
</dbReference>
<dbReference type="RefSeq" id="WP_066743640.1">
    <property type="nucleotide sequence ID" value="NZ_CAUFKJ010000011.1"/>
</dbReference>
<reference evidence="5" key="1">
    <citation type="submission" date="2016-08" db="EMBL/GenBank/DDBJ databases">
        <title>Complete genome of Cloacibacillus porcorum.</title>
        <authorList>
            <person name="Looft T."/>
            <person name="Bayles D.O."/>
            <person name="Alt D.P."/>
        </authorList>
    </citation>
    <scope>NUCLEOTIDE SEQUENCE [LARGE SCALE GENOMIC DNA]</scope>
    <source>
        <strain evidence="5">CL-84</strain>
    </source>
</reference>
<accession>A0A1B2I3C5</accession>
<dbReference type="SUPFAM" id="SSF48008">
    <property type="entry name" value="GntR ligand-binding domain-like"/>
    <property type="match status" value="1"/>
</dbReference>
<gene>
    <name evidence="5" type="ORF">BED41_04845</name>
</gene>
<dbReference type="GeneID" id="83057182"/>
<dbReference type="InterPro" id="IPR011711">
    <property type="entry name" value="GntR_C"/>
</dbReference>
<dbReference type="GO" id="GO:0003700">
    <property type="term" value="F:DNA-binding transcription factor activity"/>
    <property type="evidence" value="ECO:0007669"/>
    <property type="project" value="InterPro"/>
</dbReference>
<keyword evidence="3" id="KW-0804">Transcription</keyword>
<dbReference type="KEGG" id="cpor:BED41_04845"/>
<dbReference type="InterPro" id="IPR036388">
    <property type="entry name" value="WH-like_DNA-bd_sf"/>
</dbReference>
<protein>
    <recommendedName>
        <fullName evidence="4">HTH gntR-type domain-containing protein</fullName>
    </recommendedName>
</protein>
<organism evidence="5 6">
    <name type="scientific">Cloacibacillus porcorum</name>
    <dbReference type="NCBI Taxonomy" id="1197717"/>
    <lineage>
        <taxon>Bacteria</taxon>
        <taxon>Thermotogati</taxon>
        <taxon>Synergistota</taxon>
        <taxon>Synergistia</taxon>
        <taxon>Synergistales</taxon>
        <taxon>Synergistaceae</taxon>
        <taxon>Cloacibacillus</taxon>
    </lineage>
</organism>
<evidence type="ECO:0000259" key="4">
    <source>
        <dbReference type="PROSITE" id="PS50949"/>
    </source>
</evidence>
<evidence type="ECO:0000256" key="2">
    <source>
        <dbReference type="ARBA" id="ARBA00023125"/>
    </source>
</evidence>
<dbReference type="AlphaFoldDB" id="A0A1B2I3C5"/>
<dbReference type="GO" id="GO:0003677">
    <property type="term" value="F:DNA binding"/>
    <property type="evidence" value="ECO:0007669"/>
    <property type="project" value="UniProtKB-KW"/>
</dbReference>
<dbReference type="Gene3D" id="1.20.120.530">
    <property type="entry name" value="GntR ligand-binding domain-like"/>
    <property type="match status" value="1"/>
</dbReference>
<evidence type="ECO:0000313" key="5">
    <source>
        <dbReference type="EMBL" id="ANZ44470.1"/>
    </source>
</evidence>
<dbReference type="InterPro" id="IPR000524">
    <property type="entry name" value="Tscrpt_reg_HTH_GntR"/>
</dbReference>
<evidence type="ECO:0000256" key="3">
    <source>
        <dbReference type="ARBA" id="ARBA00023163"/>
    </source>
</evidence>
<dbReference type="Gene3D" id="1.10.10.10">
    <property type="entry name" value="Winged helix-like DNA-binding domain superfamily/Winged helix DNA-binding domain"/>
    <property type="match status" value="1"/>
</dbReference>
<sequence length="215" mass="25046">MEEKSLSAQVYEKIKGGIISLKYPPGSVLKERELSESLGVSRTPVREAIQRLSQEFWLVPGEGKRMQVRPVTIADVHEIIQIRNLMEYAAIDEMLKNGEPRVVAGQLDSILNEMKSATEEYVFTTLDLKFHYLVVESMKNDRLLRFWSTVQDEVLRMGLLVLKGKDRWHEVIKEHEHLVDMLWNKDAEKIKFAMKEHLEHSYAALIRDLEERITN</sequence>
<proteinExistence type="predicted"/>
<dbReference type="InterPro" id="IPR008920">
    <property type="entry name" value="TF_FadR/GntR_C"/>
</dbReference>
<dbReference type="SUPFAM" id="SSF46785">
    <property type="entry name" value="Winged helix' DNA-binding domain"/>
    <property type="match status" value="1"/>
</dbReference>
<name>A0A1B2I3C5_9BACT</name>
<dbReference type="STRING" id="1197717.BED41_04845"/>
<keyword evidence="1" id="KW-0805">Transcription regulation</keyword>
<dbReference type="InterPro" id="IPR036390">
    <property type="entry name" value="WH_DNA-bd_sf"/>
</dbReference>
<dbReference type="PRINTS" id="PR00035">
    <property type="entry name" value="HTHGNTR"/>
</dbReference>
<dbReference type="PROSITE" id="PS50949">
    <property type="entry name" value="HTH_GNTR"/>
    <property type="match status" value="1"/>
</dbReference>
<dbReference type="PANTHER" id="PTHR43537:SF24">
    <property type="entry name" value="GLUCONATE OPERON TRANSCRIPTIONAL REPRESSOR"/>
    <property type="match status" value="1"/>
</dbReference>
<feature type="domain" description="HTH gntR-type" evidence="4">
    <location>
        <begin position="4"/>
        <end position="71"/>
    </location>
</feature>